<feature type="signal peptide" evidence="1">
    <location>
        <begin position="1"/>
        <end position="20"/>
    </location>
</feature>
<dbReference type="EMBL" id="CAJVRM010000149">
    <property type="protein sequence ID" value="CAG8975739.1"/>
    <property type="molecule type" value="Genomic_DNA"/>
</dbReference>
<dbReference type="Proteomes" id="UP000701801">
    <property type="component" value="Unassembled WGS sequence"/>
</dbReference>
<evidence type="ECO:0000313" key="2">
    <source>
        <dbReference type="EMBL" id="CAG8975739.1"/>
    </source>
</evidence>
<reference evidence="2" key="1">
    <citation type="submission" date="2021-07" db="EMBL/GenBank/DDBJ databases">
        <authorList>
            <person name="Durling M."/>
        </authorList>
    </citation>
    <scope>NUCLEOTIDE SEQUENCE</scope>
</reference>
<evidence type="ECO:0000256" key="1">
    <source>
        <dbReference type="SAM" id="SignalP"/>
    </source>
</evidence>
<dbReference type="AlphaFoldDB" id="A0A9N9LID0"/>
<keyword evidence="1" id="KW-0732">Signal</keyword>
<evidence type="ECO:0000313" key="3">
    <source>
        <dbReference type="Proteomes" id="UP000701801"/>
    </source>
</evidence>
<accession>A0A9N9LID0</accession>
<protein>
    <recommendedName>
        <fullName evidence="4">AA1-like domain-containing protein</fullName>
    </recommendedName>
</protein>
<organism evidence="2 3">
    <name type="scientific">Hymenoscyphus albidus</name>
    <dbReference type="NCBI Taxonomy" id="595503"/>
    <lineage>
        <taxon>Eukaryota</taxon>
        <taxon>Fungi</taxon>
        <taxon>Dikarya</taxon>
        <taxon>Ascomycota</taxon>
        <taxon>Pezizomycotina</taxon>
        <taxon>Leotiomycetes</taxon>
        <taxon>Helotiales</taxon>
        <taxon>Helotiaceae</taxon>
        <taxon>Hymenoscyphus</taxon>
    </lineage>
</organism>
<comment type="caution">
    <text evidence="2">The sequence shown here is derived from an EMBL/GenBank/DDBJ whole genome shotgun (WGS) entry which is preliminary data.</text>
</comment>
<evidence type="ECO:0008006" key="4">
    <source>
        <dbReference type="Google" id="ProtNLM"/>
    </source>
</evidence>
<feature type="chain" id="PRO_5040275445" description="AA1-like domain-containing protein" evidence="1">
    <location>
        <begin position="21"/>
        <end position="182"/>
    </location>
</feature>
<keyword evidence="3" id="KW-1185">Reference proteome</keyword>
<sequence length="182" mass="20208">MHFSLLFFLSLTSLHTTTTAATIQGRSTANQRRQTDPKPIRGLNKGLDEYEIKATTTQIIGDPDIALSLTILDGQVGDAPVCSILINTEVPFIVEKQPCNVNNTFVSYRWNGKDDGSRFEYIYHRPTNPDPDFRGLNFLEPCTNGANCVWRFRDGPESEGTEDTGDAEVLESDALGTTLHLE</sequence>
<proteinExistence type="predicted"/>
<name>A0A9N9LID0_9HELO</name>
<gene>
    <name evidence="2" type="ORF">HYALB_00011210</name>
</gene>